<dbReference type="PROSITE" id="PS00125">
    <property type="entry name" value="SER_THR_PHOSPHATASE"/>
    <property type="match status" value="1"/>
</dbReference>
<dbReference type="InterPro" id="IPR029052">
    <property type="entry name" value="Metallo-depent_PP-like"/>
</dbReference>
<reference evidence="5" key="1">
    <citation type="submission" date="2017-02" db="UniProtKB">
        <authorList>
            <consortium name="WormBaseParasite"/>
        </authorList>
    </citation>
    <scope>IDENTIFICATION</scope>
</reference>
<dbReference type="WBParaSite" id="ALUE_0001290201-mRNA-1">
    <property type="protein sequence ID" value="ALUE_0001290201-mRNA-1"/>
    <property type="gene ID" value="ALUE_0001290201"/>
</dbReference>
<dbReference type="EC" id="3.1.3.16" evidence="1"/>
<keyword evidence="1" id="KW-0378">Hydrolase</keyword>
<dbReference type="PANTHER" id="PTHR11668">
    <property type="entry name" value="SERINE/THREONINE PROTEIN PHOSPHATASE"/>
    <property type="match status" value="1"/>
</dbReference>
<name>A0A0M3I704_ASCLU</name>
<dbReference type="PRINTS" id="PR00114">
    <property type="entry name" value="STPHPHTASE"/>
</dbReference>
<dbReference type="InterPro" id="IPR006186">
    <property type="entry name" value="Ser/Thr-sp_prot-phosphatase"/>
</dbReference>
<protein>
    <recommendedName>
        <fullName evidence="1">Serine/threonine-protein phosphatase</fullName>
        <ecNumber evidence="1">3.1.3.16</ecNumber>
    </recommendedName>
</protein>
<dbReference type="Gene3D" id="3.60.21.10">
    <property type="match status" value="1"/>
</dbReference>
<evidence type="ECO:0000313" key="5">
    <source>
        <dbReference type="WBParaSite" id="ALUE_0001290201-mRNA-1"/>
    </source>
</evidence>
<keyword evidence="4" id="KW-1185">Reference proteome</keyword>
<dbReference type="GO" id="GO:0005737">
    <property type="term" value="C:cytoplasm"/>
    <property type="evidence" value="ECO:0007669"/>
    <property type="project" value="TreeGrafter"/>
</dbReference>
<dbReference type="SUPFAM" id="SSF56300">
    <property type="entry name" value="Metallo-dependent phosphatases"/>
    <property type="match status" value="1"/>
</dbReference>
<dbReference type="GO" id="GO:0005634">
    <property type="term" value="C:nucleus"/>
    <property type="evidence" value="ECO:0007669"/>
    <property type="project" value="TreeGrafter"/>
</dbReference>
<comment type="similarity">
    <text evidence="1">Belongs to the PPP phosphatase family.</text>
</comment>
<feature type="region of interest" description="Disordered" evidence="2">
    <location>
        <begin position="1"/>
        <end position="32"/>
    </location>
</feature>
<evidence type="ECO:0000313" key="4">
    <source>
        <dbReference type="Proteomes" id="UP000036681"/>
    </source>
</evidence>
<dbReference type="Pfam" id="PF00149">
    <property type="entry name" value="Metallophos"/>
    <property type="match status" value="1"/>
</dbReference>
<dbReference type="InterPro" id="IPR004843">
    <property type="entry name" value="Calcineurin-like_PHP"/>
</dbReference>
<dbReference type="GO" id="GO:0004722">
    <property type="term" value="F:protein serine/threonine phosphatase activity"/>
    <property type="evidence" value="ECO:0007669"/>
    <property type="project" value="UniProtKB-EC"/>
</dbReference>
<sequence length="362" mass="41724">MVSESVNKKVNMDGATTSRKQSHRDSSKSLTETSGFMNRRKMVREWLETITFRLTHEWKPLLCQSMFNECELIELCYRAREVFWMQPTLIEVKPPLTVCGDIHGQFKDLLAPFQLYGFPPRTRYLFLGDYVDRGPFSIEVITLLFAYKVLYPLDFYLLRGNHESRAVNIRYGFYDECICRYSLTLFDSFQHAFNCMPFCARIKKRILCMHGGITEDLTDLRQLNHIERPCDIPDLGILTDLTWSDPYRGLKGFENNTARGVARIFGEDAVEQFCAILSIDLIVRAHQVMQDGYEIFNENLITIFSAPNYCVGNSAAVLHISKDLLNGFIFYVYTITINNINVGMWKHPPQLSGKASPGKLRG</sequence>
<dbReference type="PANTHER" id="PTHR11668:SF477">
    <property type="entry name" value="SERINE_THREONINE-PROTEIN PHOSPHATASE"/>
    <property type="match status" value="1"/>
</dbReference>
<dbReference type="AlphaFoldDB" id="A0A0M3I704"/>
<feature type="compositionally biased region" description="Basic and acidic residues" evidence="2">
    <location>
        <begin position="1"/>
        <end position="11"/>
    </location>
</feature>
<evidence type="ECO:0000259" key="3">
    <source>
        <dbReference type="PROSITE" id="PS00125"/>
    </source>
</evidence>
<dbReference type="InterPro" id="IPR050341">
    <property type="entry name" value="PP1_catalytic_subunit"/>
</dbReference>
<dbReference type="Proteomes" id="UP000036681">
    <property type="component" value="Unplaced"/>
</dbReference>
<organism evidence="4 5">
    <name type="scientific">Ascaris lumbricoides</name>
    <name type="common">Giant roundworm</name>
    <dbReference type="NCBI Taxonomy" id="6252"/>
    <lineage>
        <taxon>Eukaryota</taxon>
        <taxon>Metazoa</taxon>
        <taxon>Ecdysozoa</taxon>
        <taxon>Nematoda</taxon>
        <taxon>Chromadorea</taxon>
        <taxon>Rhabditida</taxon>
        <taxon>Spirurina</taxon>
        <taxon>Ascaridomorpha</taxon>
        <taxon>Ascaridoidea</taxon>
        <taxon>Ascarididae</taxon>
        <taxon>Ascaris</taxon>
    </lineage>
</organism>
<evidence type="ECO:0000256" key="2">
    <source>
        <dbReference type="SAM" id="MobiDB-lite"/>
    </source>
</evidence>
<proteinExistence type="inferred from homology"/>
<dbReference type="SMART" id="SM00156">
    <property type="entry name" value="PP2Ac"/>
    <property type="match status" value="1"/>
</dbReference>
<feature type="domain" description="Serine/threonine specific protein phosphatases" evidence="3">
    <location>
        <begin position="158"/>
        <end position="163"/>
    </location>
</feature>
<comment type="catalytic activity">
    <reaction evidence="1">
        <text>O-phospho-L-threonyl-[protein] + H2O = L-threonyl-[protein] + phosphate</text>
        <dbReference type="Rhea" id="RHEA:47004"/>
        <dbReference type="Rhea" id="RHEA-COMP:11060"/>
        <dbReference type="Rhea" id="RHEA-COMP:11605"/>
        <dbReference type="ChEBI" id="CHEBI:15377"/>
        <dbReference type="ChEBI" id="CHEBI:30013"/>
        <dbReference type="ChEBI" id="CHEBI:43474"/>
        <dbReference type="ChEBI" id="CHEBI:61977"/>
        <dbReference type="EC" id="3.1.3.16"/>
    </reaction>
</comment>
<evidence type="ECO:0000256" key="1">
    <source>
        <dbReference type="RuleBase" id="RU004273"/>
    </source>
</evidence>
<accession>A0A0M3I704</accession>